<gene>
    <name evidence="2" type="ORF">KE626_04475</name>
</gene>
<dbReference type="CDD" id="cd10941">
    <property type="entry name" value="CE4_PuuE_HpPgdA_like_2"/>
    <property type="match status" value="1"/>
</dbReference>
<dbReference type="InterPro" id="IPR011330">
    <property type="entry name" value="Glyco_hydro/deAcase_b/a-brl"/>
</dbReference>
<comment type="caution">
    <text evidence="2">The sequence shown here is derived from an EMBL/GenBank/DDBJ whole genome shotgun (WGS) entry which is preliminary data.</text>
</comment>
<dbReference type="Proteomes" id="UP000676386">
    <property type="component" value="Unassembled WGS sequence"/>
</dbReference>
<dbReference type="Gene3D" id="3.20.20.370">
    <property type="entry name" value="Glycoside hydrolase/deacetylase"/>
    <property type="match status" value="1"/>
</dbReference>
<dbReference type="PANTHER" id="PTHR47561:SF1">
    <property type="entry name" value="POLYSACCHARIDE DEACETYLASE FAMILY PROTEIN (AFU_ORTHOLOGUE AFUA_6G05030)"/>
    <property type="match status" value="1"/>
</dbReference>
<evidence type="ECO:0000313" key="3">
    <source>
        <dbReference type="Proteomes" id="UP000676386"/>
    </source>
</evidence>
<dbReference type="PANTHER" id="PTHR47561">
    <property type="entry name" value="POLYSACCHARIDE DEACETYLASE FAMILY PROTEIN (AFU_ORTHOLOGUE AFUA_6G05030)"/>
    <property type="match status" value="1"/>
</dbReference>
<name>A0ABS5IUB8_9BACT</name>
<dbReference type="RefSeq" id="WP_211971696.1">
    <property type="nucleotide sequence ID" value="NZ_CBFHAM010000080.1"/>
</dbReference>
<accession>A0ABS5IUB8</accession>
<proteinExistence type="predicted"/>
<dbReference type="SUPFAM" id="SSF88713">
    <property type="entry name" value="Glycoside hydrolase/deacetylase"/>
    <property type="match status" value="1"/>
</dbReference>
<evidence type="ECO:0000259" key="1">
    <source>
        <dbReference type="Pfam" id="PF01522"/>
    </source>
</evidence>
<keyword evidence="3" id="KW-1185">Reference proteome</keyword>
<organism evidence="2 3">
    <name type="scientific">Chitinophaga hostae</name>
    <dbReference type="NCBI Taxonomy" id="2831022"/>
    <lineage>
        <taxon>Bacteria</taxon>
        <taxon>Pseudomonadati</taxon>
        <taxon>Bacteroidota</taxon>
        <taxon>Chitinophagia</taxon>
        <taxon>Chitinophagales</taxon>
        <taxon>Chitinophagaceae</taxon>
        <taxon>Chitinophaga</taxon>
    </lineage>
</organism>
<dbReference type="InterPro" id="IPR002509">
    <property type="entry name" value="NODB_dom"/>
</dbReference>
<reference evidence="2 3" key="1">
    <citation type="submission" date="2021-04" db="EMBL/GenBank/DDBJ databases">
        <title>Chitinophaga sp. nov., isolated from the rhizosphere soil.</title>
        <authorList>
            <person name="He S."/>
        </authorList>
    </citation>
    <scope>NUCLEOTIDE SEQUENCE [LARGE SCALE GENOMIC DNA]</scope>
    <source>
        <strain evidence="2 3">2R12</strain>
    </source>
</reference>
<sequence>MEPTNRILISVDVEEFDIPEEFGQQVSLQEKLEISRSGLLATLALFEKYNVRATFFVTAYWAQHYPELIRQVAAKHEIASHAYYHSSFNDADLEGSRIALQEISGQTVQGFRMPRLRKVNMQALKDAGYLYDASVNPTWLPGRYNNWHLPRTVFKENNTWIIPSSVSPLIRYPIFWLSVKNMPLWLTRHFSKQVLKKDNYLSFYFHPWELIDINAYTLPTYIRRVSGEKMQRKMDGFLSFLQKHGTFCTHLDLLKSQ</sequence>
<dbReference type="EMBL" id="JAGTXB010000002">
    <property type="protein sequence ID" value="MBS0026558.1"/>
    <property type="molecule type" value="Genomic_DNA"/>
</dbReference>
<feature type="domain" description="NodB homology" evidence="1">
    <location>
        <begin position="42"/>
        <end position="128"/>
    </location>
</feature>
<dbReference type="InterPro" id="IPR045235">
    <property type="entry name" value="PuuE_HpPgdA-like"/>
</dbReference>
<protein>
    <submittedName>
        <fullName evidence="2">Polysaccharide deacetylase family protein</fullName>
    </submittedName>
</protein>
<evidence type="ECO:0000313" key="2">
    <source>
        <dbReference type="EMBL" id="MBS0026558.1"/>
    </source>
</evidence>
<dbReference type="Pfam" id="PF01522">
    <property type="entry name" value="Polysacc_deac_1"/>
    <property type="match status" value="1"/>
</dbReference>